<dbReference type="Gramene" id="PNT67345">
    <property type="protein sequence ID" value="PNT67345"/>
    <property type="gene ID" value="BRADI_3g25665v3"/>
</dbReference>
<dbReference type="EMBL" id="CM000882">
    <property type="protein sequence ID" value="PNT67345.1"/>
    <property type="molecule type" value="Genomic_DNA"/>
</dbReference>
<accession>A0A2K2CZ84</accession>
<dbReference type="InParanoid" id="A0A2K2CZ84"/>
<evidence type="ECO:0000313" key="3">
    <source>
        <dbReference type="Proteomes" id="UP000008810"/>
    </source>
</evidence>
<name>A0A2K2CZ84_BRADI</name>
<evidence type="ECO:0000313" key="1">
    <source>
        <dbReference type="EMBL" id="PNT67345.1"/>
    </source>
</evidence>
<gene>
    <name evidence="1" type="ORF">BRADI_3g25665v3</name>
</gene>
<reference evidence="2" key="3">
    <citation type="submission" date="2018-08" db="UniProtKB">
        <authorList>
            <consortium name="EnsemblPlants"/>
        </authorList>
    </citation>
    <scope>IDENTIFICATION</scope>
    <source>
        <strain evidence="2">cv. Bd21</strain>
    </source>
</reference>
<sequence>MPGFKLVISGVFPWVRVSCCSSTSCRRQRESSIVSRLVELQLNLAYLEERVLDALLAEQAVTFVKMAEKEAVLKASVATAMAEEAVRAAQELIEASTARVSLSSKAA</sequence>
<reference evidence="1 2" key="1">
    <citation type="journal article" date="2010" name="Nature">
        <title>Genome sequencing and analysis of the model grass Brachypodium distachyon.</title>
        <authorList>
            <consortium name="International Brachypodium Initiative"/>
        </authorList>
    </citation>
    <scope>NUCLEOTIDE SEQUENCE [LARGE SCALE GENOMIC DNA]</scope>
    <source>
        <strain evidence="1 2">Bd21</strain>
    </source>
</reference>
<evidence type="ECO:0000313" key="2">
    <source>
        <dbReference type="EnsemblPlants" id="PNT67345"/>
    </source>
</evidence>
<dbReference type="Proteomes" id="UP000008810">
    <property type="component" value="Chromosome 3"/>
</dbReference>
<proteinExistence type="predicted"/>
<protein>
    <submittedName>
        <fullName evidence="1 2">Uncharacterized protein</fullName>
    </submittedName>
</protein>
<keyword evidence="3" id="KW-1185">Reference proteome</keyword>
<dbReference type="EnsemblPlants" id="PNT67345">
    <property type="protein sequence ID" value="PNT67345"/>
    <property type="gene ID" value="BRADI_3g25665v3"/>
</dbReference>
<organism evidence="1">
    <name type="scientific">Brachypodium distachyon</name>
    <name type="common">Purple false brome</name>
    <name type="synonym">Trachynia distachya</name>
    <dbReference type="NCBI Taxonomy" id="15368"/>
    <lineage>
        <taxon>Eukaryota</taxon>
        <taxon>Viridiplantae</taxon>
        <taxon>Streptophyta</taxon>
        <taxon>Embryophyta</taxon>
        <taxon>Tracheophyta</taxon>
        <taxon>Spermatophyta</taxon>
        <taxon>Magnoliopsida</taxon>
        <taxon>Liliopsida</taxon>
        <taxon>Poales</taxon>
        <taxon>Poaceae</taxon>
        <taxon>BOP clade</taxon>
        <taxon>Pooideae</taxon>
        <taxon>Stipodae</taxon>
        <taxon>Brachypodieae</taxon>
        <taxon>Brachypodium</taxon>
    </lineage>
</organism>
<dbReference type="AlphaFoldDB" id="A0A2K2CZ84"/>
<reference evidence="1" key="2">
    <citation type="submission" date="2017-06" db="EMBL/GenBank/DDBJ databases">
        <title>WGS assembly of Brachypodium distachyon.</title>
        <authorList>
            <consortium name="The International Brachypodium Initiative"/>
            <person name="Lucas S."/>
            <person name="Harmon-Smith M."/>
            <person name="Lail K."/>
            <person name="Tice H."/>
            <person name="Grimwood J."/>
            <person name="Bruce D."/>
            <person name="Barry K."/>
            <person name="Shu S."/>
            <person name="Lindquist E."/>
            <person name="Wang M."/>
            <person name="Pitluck S."/>
            <person name="Vogel J.P."/>
            <person name="Garvin D.F."/>
            <person name="Mockler T.C."/>
            <person name="Schmutz J."/>
            <person name="Rokhsar D."/>
            <person name="Bevan M.W."/>
        </authorList>
    </citation>
    <scope>NUCLEOTIDE SEQUENCE</scope>
    <source>
        <strain evidence="1">Bd21</strain>
    </source>
</reference>